<evidence type="ECO:0000256" key="1">
    <source>
        <dbReference type="ARBA" id="ARBA00004141"/>
    </source>
</evidence>
<feature type="transmembrane region" description="Helical" evidence="4">
    <location>
        <begin position="79"/>
        <end position="99"/>
    </location>
</feature>
<keyword evidence="7" id="KW-1185">Reference proteome</keyword>
<name>A0ABR0H8S3_9PEZI</name>
<dbReference type="RefSeq" id="XP_062764248.1">
    <property type="nucleotide sequence ID" value="XM_062913004.1"/>
</dbReference>
<feature type="region of interest" description="Disordered" evidence="3">
    <location>
        <begin position="1"/>
        <end position="24"/>
    </location>
</feature>
<protein>
    <recommendedName>
        <fullName evidence="5">Major facilitator superfamily (MFS) profile domain-containing protein</fullName>
    </recommendedName>
</protein>
<dbReference type="Proteomes" id="UP001326199">
    <property type="component" value="Unassembled WGS sequence"/>
</dbReference>
<feature type="domain" description="Major facilitator superfamily (MFS) profile" evidence="5">
    <location>
        <begin position="259"/>
        <end position="409"/>
    </location>
</feature>
<keyword evidence="4" id="KW-1133">Transmembrane helix</keyword>
<reference evidence="6 7" key="1">
    <citation type="journal article" date="2023" name="bioRxiv">
        <title>High-quality genome assemblies of four members of thePodospora anserinaspecies complex.</title>
        <authorList>
            <person name="Ament-Velasquez S.L."/>
            <person name="Vogan A.A."/>
            <person name="Wallerman O."/>
            <person name="Hartmann F."/>
            <person name="Gautier V."/>
            <person name="Silar P."/>
            <person name="Giraud T."/>
            <person name="Johannesson H."/>
        </authorList>
    </citation>
    <scope>NUCLEOTIDE SEQUENCE [LARGE SCALE GENOMIC DNA]</scope>
    <source>
        <strain evidence="6 7">CBS 411.78</strain>
    </source>
</reference>
<dbReference type="Pfam" id="PF07690">
    <property type="entry name" value="MFS_1"/>
    <property type="match status" value="2"/>
</dbReference>
<dbReference type="PANTHER" id="PTHR11360:SF230">
    <property type="entry name" value="MONOCARBOXYLATE TRANSPORTER, PUTATIVE (AFU_ORTHOLOGUE AFUA_2G12790)-RELATED"/>
    <property type="match status" value="1"/>
</dbReference>
<evidence type="ECO:0000256" key="2">
    <source>
        <dbReference type="ARBA" id="ARBA00006727"/>
    </source>
</evidence>
<dbReference type="EMBL" id="JAFFHB010000007">
    <property type="protein sequence ID" value="KAK4664282.1"/>
    <property type="molecule type" value="Genomic_DNA"/>
</dbReference>
<sequence length="409" mass="43713">MESTASKQLPQTTKGNMTQPRPLSTFSSASTHVDILTPITPPTITPSLTLSTTLAPPVDPENGVSTKEMIVDSPPEGGLQAWLTVAGSFCITTAVYGLSNSVGVIQPYWAQHHLSSFPIQDIAWISGANIFLCLFLGVQVGPWFDRFGPRWLLMAGSLVYLAGLVGLGFLPEESDVHVRQGVRAPGVMYGLLMLLWAIVMGSGAALCCTVALSVLAHWFEKKRGLAAGIVFVGSSVGGAAFPLVLRTTLPKLGWAWSMRILALIVASLLSIGNILIKGRIKGRRGSGAINFACFRDASFLWTTVGCFSMCLLDFGLGSGVGRLVAGAISDKIGRFNTMILTTIFSIITTFAVWMLVETDRMWLIYLFAALFGFGTGCVISIGPICVGQLTVPSKFGQYYGTSYSVVSFS</sequence>
<proteinExistence type="inferred from homology"/>
<evidence type="ECO:0000256" key="3">
    <source>
        <dbReference type="SAM" id="MobiDB-lite"/>
    </source>
</evidence>
<feature type="transmembrane region" description="Helical" evidence="4">
    <location>
        <begin position="337"/>
        <end position="356"/>
    </location>
</feature>
<accession>A0ABR0H8S3</accession>
<evidence type="ECO:0000313" key="6">
    <source>
        <dbReference type="EMBL" id="KAK4664282.1"/>
    </source>
</evidence>
<dbReference type="InterPro" id="IPR036259">
    <property type="entry name" value="MFS_trans_sf"/>
</dbReference>
<comment type="subcellular location">
    <subcellularLocation>
        <location evidence="1">Membrane</location>
        <topology evidence="1">Multi-pass membrane protein</topology>
    </subcellularLocation>
</comment>
<feature type="transmembrane region" description="Helical" evidence="4">
    <location>
        <begin position="297"/>
        <end position="317"/>
    </location>
</feature>
<evidence type="ECO:0000259" key="5">
    <source>
        <dbReference type="PROSITE" id="PS50850"/>
    </source>
</evidence>
<keyword evidence="4" id="KW-0812">Transmembrane</keyword>
<comment type="caution">
    <text evidence="6">The sequence shown here is derived from an EMBL/GenBank/DDBJ whole genome shotgun (WGS) entry which is preliminary data.</text>
</comment>
<feature type="transmembrane region" description="Helical" evidence="4">
    <location>
        <begin position="122"/>
        <end position="144"/>
    </location>
</feature>
<dbReference type="SUPFAM" id="SSF103473">
    <property type="entry name" value="MFS general substrate transporter"/>
    <property type="match status" value="1"/>
</dbReference>
<keyword evidence="4" id="KW-0472">Membrane</keyword>
<dbReference type="PANTHER" id="PTHR11360">
    <property type="entry name" value="MONOCARBOXYLATE TRANSPORTER"/>
    <property type="match status" value="1"/>
</dbReference>
<comment type="similarity">
    <text evidence="2">Belongs to the major facilitator superfamily. Monocarboxylate porter (TC 2.A.1.13) family.</text>
</comment>
<feature type="transmembrane region" description="Helical" evidence="4">
    <location>
        <begin position="363"/>
        <end position="384"/>
    </location>
</feature>
<dbReference type="GeneID" id="87933347"/>
<feature type="transmembrane region" description="Helical" evidence="4">
    <location>
        <begin position="256"/>
        <end position="276"/>
    </location>
</feature>
<dbReference type="InterPro" id="IPR050327">
    <property type="entry name" value="Proton-linked_MCT"/>
</dbReference>
<feature type="transmembrane region" description="Helical" evidence="4">
    <location>
        <begin position="190"/>
        <end position="212"/>
    </location>
</feature>
<gene>
    <name evidence="6" type="ORF">QC763_504130</name>
</gene>
<feature type="transmembrane region" description="Helical" evidence="4">
    <location>
        <begin position="151"/>
        <end position="170"/>
    </location>
</feature>
<dbReference type="InterPro" id="IPR011701">
    <property type="entry name" value="MFS"/>
</dbReference>
<feature type="transmembrane region" description="Helical" evidence="4">
    <location>
        <begin position="224"/>
        <end position="244"/>
    </location>
</feature>
<evidence type="ECO:0000256" key="4">
    <source>
        <dbReference type="SAM" id="Phobius"/>
    </source>
</evidence>
<evidence type="ECO:0000313" key="7">
    <source>
        <dbReference type="Proteomes" id="UP001326199"/>
    </source>
</evidence>
<organism evidence="6 7">
    <name type="scientific">Podospora pseudopauciseta</name>
    <dbReference type="NCBI Taxonomy" id="2093780"/>
    <lineage>
        <taxon>Eukaryota</taxon>
        <taxon>Fungi</taxon>
        <taxon>Dikarya</taxon>
        <taxon>Ascomycota</taxon>
        <taxon>Pezizomycotina</taxon>
        <taxon>Sordariomycetes</taxon>
        <taxon>Sordariomycetidae</taxon>
        <taxon>Sordariales</taxon>
        <taxon>Podosporaceae</taxon>
        <taxon>Podospora</taxon>
    </lineage>
</organism>
<dbReference type="InterPro" id="IPR020846">
    <property type="entry name" value="MFS_dom"/>
</dbReference>
<dbReference type="PROSITE" id="PS50850">
    <property type="entry name" value="MFS"/>
    <property type="match status" value="1"/>
</dbReference>
<dbReference type="Gene3D" id="1.20.1250.20">
    <property type="entry name" value="MFS general substrate transporter like domains"/>
    <property type="match status" value="2"/>
</dbReference>